<dbReference type="EMBL" id="LCUC01000059">
    <property type="protein sequence ID" value="KKY38329.1"/>
    <property type="molecule type" value="Genomic_DNA"/>
</dbReference>
<keyword evidence="3" id="KW-1185">Reference proteome</keyword>
<accession>A0A0G2FWR2</accession>
<reference evidence="2 3" key="1">
    <citation type="submission" date="2015-05" db="EMBL/GenBank/DDBJ databases">
        <title>Distinctive expansion of gene families associated with plant cell wall degradation and secondary metabolism in the genomes of grapevine trunk pathogens.</title>
        <authorList>
            <person name="Lawrence D.P."/>
            <person name="Travadon R."/>
            <person name="Rolshausen P.E."/>
            <person name="Baumgartner K."/>
        </authorList>
    </citation>
    <scope>NUCLEOTIDE SEQUENCE [LARGE SCALE GENOMIC DNA]</scope>
    <source>
        <strain evidence="2">DA912</strain>
    </source>
</reference>
<dbReference type="STRING" id="1214573.A0A0G2FWR2"/>
<evidence type="ECO:0000313" key="2">
    <source>
        <dbReference type="EMBL" id="KKY38329.1"/>
    </source>
</evidence>
<gene>
    <name evidence="2" type="ORF">UCDDA912_g01647</name>
</gene>
<proteinExistence type="predicted"/>
<evidence type="ECO:0000313" key="3">
    <source>
        <dbReference type="Proteomes" id="UP000034680"/>
    </source>
</evidence>
<organism evidence="2 3">
    <name type="scientific">Diaporthe ampelina</name>
    <dbReference type="NCBI Taxonomy" id="1214573"/>
    <lineage>
        <taxon>Eukaryota</taxon>
        <taxon>Fungi</taxon>
        <taxon>Dikarya</taxon>
        <taxon>Ascomycota</taxon>
        <taxon>Pezizomycotina</taxon>
        <taxon>Sordariomycetes</taxon>
        <taxon>Sordariomycetidae</taxon>
        <taxon>Diaporthales</taxon>
        <taxon>Diaporthaceae</taxon>
        <taxon>Diaporthe</taxon>
    </lineage>
</organism>
<reference evidence="2 3" key="2">
    <citation type="submission" date="2015-05" db="EMBL/GenBank/DDBJ databases">
        <authorList>
            <person name="Morales-Cruz A."/>
            <person name="Amrine K.C."/>
            <person name="Cantu D."/>
        </authorList>
    </citation>
    <scope>NUCLEOTIDE SEQUENCE [LARGE SCALE GENOMIC DNA]</scope>
    <source>
        <strain evidence="2">DA912</strain>
    </source>
</reference>
<comment type="caution">
    <text evidence="2">The sequence shown here is derived from an EMBL/GenBank/DDBJ whole genome shotgun (WGS) entry which is preliminary data.</text>
</comment>
<feature type="region of interest" description="Disordered" evidence="1">
    <location>
        <begin position="1"/>
        <end position="31"/>
    </location>
</feature>
<dbReference type="OrthoDB" id="194443at2759"/>
<evidence type="ECO:0008006" key="4">
    <source>
        <dbReference type="Google" id="ProtNLM"/>
    </source>
</evidence>
<evidence type="ECO:0000256" key="1">
    <source>
        <dbReference type="SAM" id="MobiDB-lite"/>
    </source>
</evidence>
<dbReference type="AlphaFoldDB" id="A0A0G2FWR2"/>
<sequence length="268" mass="30903">MDDKRGIAGSVESGAPKLSEMGNEDDASTRKPVVKSLDSMARVLCDFTDTVTIRVREKYFKVPRDLLITTSIFFDEELSYSTPPKFFLVLDDVDVKLFNTWINVLFESSFSPGFRIRSQNSSSAGSWTTNMEFLLRLWQLSHRFNSFRMCLLAEEALTTQYFLRFTAQQWEAAYVQSTEARVRKILLALQKCYTLCKAESIPFAEEFVTSCAKCPGQMVATYFDHLEPDFRAEVVKSFAIRVADPEVTQRKRVREDNSESKAFKKRRY</sequence>
<protein>
    <recommendedName>
        <fullName evidence="4">BTB domain-containing protein</fullName>
    </recommendedName>
</protein>
<name>A0A0G2FWR2_9PEZI</name>
<dbReference type="Proteomes" id="UP000034680">
    <property type="component" value="Unassembled WGS sequence"/>
</dbReference>